<accession>A0A918RGL7</accession>
<keyword evidence="5" id="KW-1185">Reference proteome</keyword>
<dbReference type="GO" id="GO:0071949">
    <property type="term" value="F:FAD binding"/>
    <property type="evidence" value="ECO:0007669"/>
    <property type="project" value="InterPro"/>
</dbReference>
<dbReference type="Proteomes" id="UP000623010">
    <property type="component" value="Unassembled WGS sequence"/>
</dbReference>
<sequence>MKVACVGGGPAGLYLSILLKLQDPSHDVTVHERNPEGSTYGWGVTYWRSLLDKLYAHDPVSARAVEEHSLCWTDGVAHVGGLTTRHRGDRGHGIGRHRLLEILADRARALGVQVVYERETTPGDLPAADLVVAADGVHSALRGHHADHFGTEVSLGRNHYVWLGTTKVFDAFTFAFVETGHGWIWCYGYGYGDRRSTCVVECGPETFTGLGLDRAPEAETLALLEKLFAGVLDGHPLLGRSPAGGSSPADGSSPWLRFRTLTNRTWHRDNLVLLGDAAHTTHYSIGAGTTLALEDAMCLAGALREHAALPDALAAYERERRAALLPVQSAARYSAQWYENLPRYIRLPPHRMFALLGQRHSPLLPYVPPQLYYGLDKAVSRLEVLRRLKRWLGPKVARTVHARALGEREFTQ</sequence>
<dbReference type="EMBL" id="BMWH01000016">
    <property type="protein sequence ID" value="GGZ96582.1"/>
    <property type="molecule type" value="Genomic_DNA"/>
</dbReference>
<evidence type="ECO:0000313" key="4">
    <source>
        <dbReference type="EMBL" id="GGZ96582.1"/>
    </source>
</evidence>
<evidence type="ECO:0000259" key="3">
    <source>
        <dbReference type="Pfam" id="PF01494"/>
    </source>
</evidence>
<organism evidence="4 5">
    <name type="scientific">Streptomyces echinoruber</name>
    <dbReference type="NCBI Taxonomy" id="68898"/>
    <lineage>
        <taxon>Bacteria</taxon>
        <taxon>Bacillati</taxon>
        <taxon>Actinomycetota</taxon>
        <taxon>Actinomycetes</taxon>
        <taxon>Kitasatosporales</taxon>
        <taxon>Streptomycetaceae</taxon>
        <taxon>Streptomyces</taxon>
    </lineage>
</organism>
<evidence type="ECO:0000256" key="1">
    <source>
        <dbReference type="ARBA" id="ARBA00023002"/>
    </source>
</evidence>
<dbReference type="InterPro" id="IPR050631">
    <property type="entry name" value="PheA/TfdB_FAD_monoxygenase"/>
</dbReference>
<keyword evidence="2" id="KW-0520">NAD</keyword>
<name>A0A918RGL7_9ACTN</name>
<reference evidence="4" key="2">
    <citation type="submission" date="2020-09" db="EMBL/GenBank/DDBJ databases">
        <authorList>
            <person name="Sun Q."/>
            <person name="Ohkuma M."/>
        </authorList>
    </citation>
    <scope>NUCLEOTIDE SEQUENCE</scope>
    <source>
        <strain evidence="4">JCM 5016</strain>
    </source>
</reference>
<protein>
    <submittedName>
        <fullName evidence="4">FAD-binding monooxygenase</fullName>
    </submittedName>
</protein>
<dbReference type="PANTHER" id="PTHR43476">
    <property type="entry name" value="3-(3-HYDROXY-PHENYL)PROPIONATE/3-HYDROXYCINNAMIC ACID HYDROXYLASE"/>
    <property type="match status" value="1"/>
</dbReference>
<evidence type="ECO:0000313" key="5">
    <source>
        <dbReference type="Proteomes" id="UP000623010"/>
    </source>
</evidence>
<proteinExistence type="predicted"/>
<gene>
    <name evidence="4" type="ORF">GCM10010389_39820</name>
</gene>
<dbReference type="InterPro" id="IPR036188">
    <property type="entry name" value="FAD/NAD-bd_sf"/>
</dbReference>
<dbReference type="Gene3D" id="3.30.9.20">
    <property type="match status" value="1"/>
</dbReference>
<dbReference type="GO" id="GO:0004497">
    <property type="term" value="F:monooxygenase activity"/>
    <property type="evidence" value="ECO:0007669"/>
    <property type="project" value="UniProtKB-KW"/>
</dbReference>
<comment type="caution">
    <text evidence="4">The sequence shown here is derived from an EMBL/GenBank/DDBJ whole genome shotgun (WGS) entry which is preliminary data.</text>
</comment>
<dbReference type="Gene3D" id="3.50.50.60">
    <property type="entry name" value="FAD/NAD(P)-binding domain"/>
    <property type="match status" value="1"/>
</dbReference>
<reference evidence="4" key="1">
    <citation type="journal article" date="2014" name="Int. J. Syst. Evol. Microbiol.">
        <title>Complete genome sequence of Corynebacterium casei LMG S-19264T (=DSM 44701T), isolated from a smear-ripened cheese.</title>
        <authorList>
            <consortium name="US DOE Joint Genome Institute (JGI-PGF)"/>
            <person name="Walter F."/>
            <person name="Albersmeier A."/>
            <person name="Kalinowski J."/>
            <person name="Ruckert C."/>
        </authorList>
    </citation>
    <scope>NUCLEOTIDE SEQUENCE</scope>
    <source>
        <strain evidence="4">JCM 5016</strain>
    </source>
</reference>
<dbReference type="PANTHER" id="PTHR43476:SF4">
    <property type="entry name" value="BLR0106 PROTEIN"/>
    <property type="match status" value="1"/>
</dbReference>
<dbReference type="InterPro" id="IPR002938">
    <property type="entry name" value="FAD-bd"/>
</dbReference>
<dbReference type="AlphaFoldDB" id="A0A918RGL7"/>
<dbReference type="SUPFAM" id="SSF51905">
    <property type="entry name" value="FAD/NAD(P)-binding domain"/>
    <property type="match status" value="1"/>
</dbReference>
<feature type="domain" description="FAD-binding" evidence="3">
    <location>
        <begin position="259"/>
        <end position="323"/>
    </location>
</feature>
<keyword evidence="4" id="KW-0503">Monooxygenase</keyword>
<dbReference type="Pfam" id="PF01494">
    <property type="entry name" value="FAD_binding_3"/>
    <property type="match status" value="1"/>
</dbReference>
<evidence type="ECO:0000256" key="2">
    <source>
        <dbReference type="ARBA" id="ARBA00023027"/>
    </source>
</evidence>
<dbReference type="PRINTS" id="PR00420">
    <property type="entry name" value="RNGMNOXGNASE"/>
</dbReference>
<keyword evidence="1" id="KW-0560">Oxidoreductase</keyword>